<dbReference type="PANTHER" id="PTHR48050:SF13">
    <property type="entry name" value="STEROL 3-BETA-GLUCOSYLTRANSFERASE UGT80A2"/>
    <property type="match status" value="1"/>
</dbReference>
<dbReference type="Pfam" id="PF03033">
    <property type="entry name" value="Glyco_transf_28"/>
    <property type="match status" value="1"/>
</dbReference>
<dbReference type="Gene3D" id="3.40.50.2000">
    <property type="entry name" value="Glycogen Phosphorylase B"/>
    <property type="match status" value="2"/>
</dbReference>
<evidence type="ECO:0000259" key="2">
    <source>
        <dbReference type="Pfam" id="PF06722"/>
    </source>
</evidence>
<feature type="domain" description="Glycosyltransferase family 28 N-terminal" evidence="1">
    <location>
        <begin position="3"/>
        <end position="142"/>
    </location>
</feature>
<organism evidence="3 4">
    <name type="scientific">Floridaenema fluviatile BLCC-F154</name>
    <dbReference type="NCBI Taxonomy" id="3153640"/>
    <lineage>
        <taxon>Bacteria</taxon>
        <taxon>Bacillati</taxon>
        <taxon>Cyanobacteriota</taxon>
        <taxon>Cyanophyceae</taxon>
        <taxon>Oscillatoriophycideae</taxon>
        <taxon>Aerosakkonematales</taxon>
        <taxon>Aerosakkonemataceae</taxon>
        <taxon>Floridanema</taxon>
        <taxon>Floridanema fluviatile</taxon>
    </lineage>
</organism>
<dbReference type="InterPro" id="IPR050426">
    <property type="entry name" value="Glycosyltransferase_28"/>
</dbReference>
<comment type="caution">
    <text evidence="3">The sequence shown here is derived from an EMBL/GenBank/DDBJ whole genome shotgun (WGS) entry which is preliminary data.</text>
</comment>
<protein>
    <submittedName>
        <fullName evidence="3">Glycosyltransferase</fullName>
    </submittedName>
</protein>
<dbReference type="SUPFAM" id="SSF53756">
    <property type="entry name" value="UDP-Glycosyltransferase/glycogen phosphorylase"/>
    <property type="match status" value="1"/>
</dbReference>
<dbReference type="Proteomes" id="UP001576776">
    <property type="component" value="Unassembled WGS sequence"/>
</dbReference>
<dbReference type="InterPro" id="IPR010610">
    <property type="entry name" value="EryCIII-like_C"/>
</dbReference>
<evidence type="ECO:0000259" key="1">
    <source>
        <dbReference type="Pfam" id="PF03033"/>
    </source>
</evidence>
<dbReference type="RefSeq" id="WP_413256116.1">
    <property type="nucleotide sequence ID" value="NZ_JBHFNS010000019.1"/>
</dbReference>
<sequence length="422" mass="46730">MKITIITVGSRGDVQPYIALGVGLQNAGYTVRLATHDTFKSLIISYGLDFFPVSSDIQSITQSETGKQLIEAGGNPFTVLKRLSKAFEPIMESILKQSWIACQDADLIISGSIAFWGYDIAEKLGIPFVFASLQPIYPTKSFINPLCPPWLHLGGWVNRQSYIWISQILWQLFRNPVNRWRVETLGKPSDNQCLFLTDEWDNVQKLFGFSPSVISSPKDWNESCHVTGYWFLETPDDFEPPPGLLDFLEAGKPPIYIGFGSMASRNPEQMTTIALQALEKTQQRGILLTGWGGISNTNLPNYAFKLESIPHDWLFPKMKAIVHHGGAGTTAAALKSGIPSVVIPFFSDQPFWADRITKLGVSPTPIPKQKLTANRLANGIQKAIADNTIRQRAAQFGETIRAENGMGEAAKIIRNLQFAGGK</sequence>
<gene>
    <name evidence="3" type="ORF">ACE1B6_04865</name>
</gene>
<dbReference type="InterPro" id="IPR002213">
    <property type="entry name" value="UDP_glucos_trans"/>
</dbReference>
<dbReference type="CDD" id="cd03784">
    <property type="entry name" value="GT1_Gtf-like"/>
    <property type="match status" value="1"/>
</dbReference>
<dbReference type="InterPro" id="IPR004276">
    <property type="entry name" value="GlycoTrans_28_N"/>
</dbReference>
<evidence type="ECO:0000313" key="4">
    <source>
        <dbReference type="Proteomes" id="UP001576776"/>
    </source>
</evidence>
<dbReference type="PANTHER" id="PTHR48050">
    <property type="entry name" value="STEROL 3-BETA-GLUCOSYLTRANSFERASE"/>
    <property type="match status" value="1"/>
</dbReference>
<keyword evidence="4" id="KW-1185">Reference proteome</keyword>
<name>A0ABV4Y8L0_9CYAN</name>
<proteinExistence type="predicted"/>
<evidence type="ECO:0000313" key="3">
    <source>
        <dbReference type="EMBL" id="MFB2934589.1"/>
    </source>
</evidence>
<accession>A0ABV4Y8L0</accession>
<dbReference type="EMBL" id="JBHFNS010000019">
    <property type="protein sequence ID" value="MFB2934589.1"/>
    <property type="molecule type" value="Genomic_DNA"/>
</dbReference>
<feature type="domain" description="Erythromycin biosynthesis protein CIII-like C-terminal" evidence="2">
    <location>
        <begin position="298"/>
        <end position="413"/>
    </location>
</feature>
<reference evidence="3 4" key="1">
    <citation type="submission" date="2024-09" db="EMBL/GenBank/DDBJ databases">
        <title>Floridaenema gen nov. (Aerosakkonemataceae, Aerosakkonematales ord. nov., Cyanobacteria) from benthic tropical and subtropical fresh waters, with the description of four new species.</title>
        <authorList>
            <person name="Moretto J.A."/>
            <person name="Berthold D.E."/>
            <person name="Lefler F.W."/>
            <person name="Huang I.-S."/>
            <person name="Laughinghouse H. IV."/>
        </authorList>
    </citation>
    <scope>NUCLEOTIDE SEQUENCE [LARGE SCALE GENOMIC DNA]</scope>
    <source>
        <strain evidence="3 4">BLCC-F154</strain>
    </source>
</reference>
<dbReference type="Pfam" id="PF06722">
    <property type="entry name" value="EryCIII-like_C"/>
    <property type="match status" value="1"/>
</dbReference>